<evidence type="ECO:0008006" key="3">
    <source>
        <dbReference type="Google" id="ProtNLM"/>
    </source>
</evidence>
<dbReference type="GO" id="GO:0003676">
    <property type="term" value="F:nucleic acid binding"/>
    <property type="evidence" value="ECO:0007669"/>
    <property type="project" value="InterPro"/>
</dbReference>
<proteinExistence type="predicted"/>
<dbReference type="SUPFAM" id="SSF57884">
    <property type="entry name" value="Ada DNA repair protein, N-terminal domain (N-Ada 10)"/>
    <property type="match status" value="1"/>
</dbReference>
<name>A0A923MLX0_9FIRM</name>
<protein>
    <recommendedName>
        <fullName evidence="3">Exonuclease domain-containing protein</fullName>
    </recommendedName>
</protein>
<dbReference type="RefSeq" id="WP_177696120.1">
    <property type="nucleotide sequence ID" value="NZ_JACOQI010000015.1"/>
</dbReference>
<evidence type="ECO:0000313" key="2">
    <source>
        <dbReference type="Proteomes" id="UP000620327"/>
    </source>
</evidence>
<keyword evidence="2" id="KW-1185">Reference proteome</keyword>
<evidence type="ECO:0000313" key="1">
    <source>
        <dbReference type="EMBL" id="MBC5771287.1"/>
    </source>
</evidence>
<accession>A0A923MLX0</accession>
<dbReference type="EMBL" id="JACOQI010000015">
    <property type="protein sequence ID" value="MBC5771287.1"/>
    <property type="molecule type" value="Genomic_DNA"/>
</dbReference>
<organism evidence="1 2">
    <name type="scientific">Dysosmobacter segnis</name>
    <dbReference type="NCBI Taxonomy" id="2763042"/>
    <lineage>
        <taxon>Bacteria</taxon>
        <taxon>Bacillati</taxon>
        <taxon>Bacillota</taxon>
        <taxon>Clostridia</taxon>
        <taxon>Eubacteriales</taxon>
        <taxon>Oscillospiraceae</taxon>
        <taxon>Dysosmobacter</taxon>
    </lineage>
</organism>
<dbReference type="InterPro" id="IPR036397">
    <property type="entry name" value="RNaseH_sf"/>
</dbReference>
<dbReference type="Gene3D" id="3.40.10.10">
    <property type="entry name" value="DNA Methylphosphotriester Repair Domain"/>
    <property type="match status" value="1"/>
</dbReference>
<dbReference type="InterPro" id="IPR035451">
    <property type="entry name" value="Ada-like_dom_sf"/>
</dbReference>
<dbReference type="SUPFAM" id="SSF53098">
    <property type="entry name" value="Ribonuclease H-like"/>
    <property type="match status" value="1"/>
</dbReference>
<dbReference type="InterPro" id="IPR012337">
    <property type="entry name" value="RNaseH-like_sf"/>
</dbReference>
<reference evidence="1" key="1">
    <citation type="submission" date="2020-08" db="EMBL/GenBank/DDBJ databases">
        <title>Genome public.</title>
        <authorList>
            <person name="Liu C."/>
            <person name="Sun Q."/>
        </authorList>
    </citation>
    <scope>NUCLEOTIDE SEQUENCE</scope>
    <source>
        <strain evidence="1">BX15</strain>
    </source>
</reference>
<dbReference type="Proteomes" id="UP000620327">
    <property type="component" value="Unassembled WGS sequence"/>
</dbReference>
<dbReference type="AlphaFoldDB" id="A0A923MLX0"/>
<gene>
    <name evidence="1" type="ORF">H8Z83_13365</name>
</gene>
<dbReference type="Gene3D" id="3.30.420.10">
    <property type="entry name" value="Ribonuclease H-like superfamily/Ribonuclease H"/>
    <property type="match status" value="1"/>
</dbReference>
<sequence>MYVLIDMEWVTNRHGNHWPTQLAAIRVDEEWQTVDSFSVLFRPKDITFQKWDHMAFSGWTRDNFLNADSLYPALDAFEHWLQPEDILCWWHQEAYDLYIMFTKVAQIRDRVSMVVFLSDYIYGFLAGQKGAVGSPYKICAARDITTPEPAHCSINDVLAIQSLVQSIDFQQRNLQAPPKKWVKDTTALKGSPVFPLLYDTSTQLLHHSDCELLPDNRYLPAYTSFKAPIRKRYKPCACCHDEFLDALWDRNQDSITRSDYNYVYSKQSKVFHTRNCSHVLLSFDIQGTVSYETCLKSGRRPCKHCKPVPIERKRISLPIKQNKPQKAENRNLNGEERKALGRFKRAKEERETAFKRGDLTEAERNTVMALSQPGLAFWASKGYSTFHTRNCSKITGLNQLRGFARYQDAVRAGYSPCRHCRPSPKQDVKFSIPITNKERHGETTDTLIQLCTQHCLPFEYDMRYFTLQTMAGKWRIDMSLRPVRLEHINLVTERGNTKKFHTQPRLFLSLKDTFDYIMRHDSKLIEEIVAKDNQSQELAMG</sequence>
<comment type="caution">
    <text evidence="1">The sequence shown here is derived from an EMBL/GenBank/DDBJ whole genome shotgun (WGS) entry which is preliminary data.</text>
</comment>